<organism evidence="3 4">
    <name type="scientific">Parastrongyloides trichosuri</name>
    <name type="common">Possum-specific nematode worm</name>
    <dbReference type="NCBI Taxonomy" id="131310"/>
    <lineage>
        <taxon>Eukaryota</taxon>
        <taxon>Metazoa</taxon>
        <taxon>Ecdysozoa</taxon>
        <taxon>Nematoda</taxon>
        <taxon>Chromadorea</taxon>
        <taxon>Rhabditida</taxon>
        <taxon>Tylenchina</taxon>
        <taxon>Panagrolaimomorpha</taxon>
        <taxon>Strongyloidoidea</taxon>
        <taxon>Strongyloididae</taxon>
        <taxon>Parastrongyloides</taxon>
    </lineage>
</organism>
<comment type="similarity">
    <text evidence="1">Belongs to the BLOC1S1 family.</text>
</comment>
<evidence type="ECO:0000256" key="1">
    <source>
        <dbReference type="ARBA" id="ARBA00007133"/>
    </source>
</evidence>
<dbReference type="WBParaSite" id="PTRK_0001693400.1">
    <property type="protein sequence ID" value="PTRK_0001693400.1"/>
    <property type="gene ID" value="PTRK_0001693400"/>
</dbReference>
<dbReference type="GO" id="GO:0031083">
    <property type="term" value="C:BLOC-1 complex"/>
    <property type="evidence" value="ECO:0007669"/>
    <property type="project" value="InterPro"/>
</dbReference>
<dbReference type="AlphaFoldDB" id="A0A0N5A5F1"/>
<proteinExistence type="inferred from homology"/>
<reference evidence="4" key="1">
    <citation type="submission" date="2017-02" db="UniProtKB">
        <authorList>
            <consortium name="WormBaseParasite"/>
        </authorList>
    </citation>
    <scope>IDENTIFICATION</scope>
</reference>
<keyword evidence="3" id="KW-1185">Reference proteome</keyword>
<dbReference type="PANTHER" id="PTHR13073">
    <property type="entry name" value="BLOC-1 COMPLEX SUBUNIT 1"/>
    <property type="match status" value="1"/>
</dbReference>
<protein>
    <recommendedName>
        <fullName evidence="2">Biogenesis of lysosome-related organelles complex 1 subunit 1</fullName>
    </recommendedName>
</protein>
<dbReference type="InterPro" id="IPR009395">
    <property type="entry name" value="BLOC1S1"/>
</dbReference>
<accession>A0A0N5A5F1</accession>
<dbReference type="STRING" id="131310.A0A0N5A5F1"/>
<dbReference type="GO" id="GO:0016197">
    <property type="term" value="P:endosomal transport"/>
    <property type="evidence" value="ECO:0007669"/>
    <property type="project" value="TreeGrafter"/>
</dbReference>
<evidence type="ECO:0000256" key="2">
    <source>
        <dbReference type="ARBA" id="ARBA00019577"/>
    </source>
</evidence>
<sequence>MLSKIASKHYSNLAVNREVQERKKNEAIVSAHKFSDIIVKHLNDRVGHAYLNQKKIDVEIKKLEGKCVVLQKHSDSWSKMAENFNNTLKELGDIENFNTTIENDINVILTTLKNAHQNLTNINID</sequence>
<dbReference type="Pfam" id="PF06320">
    <property type="entry name" value="GCN5L1"/>
    <property type="match status" value="1"/>
</dbReference>
<dbReference type="PANTHER" id="PTHR13073:SF0">
    <property type="entry name" value="BIOGENESIS OF LYSOSOME-RELATED ORGANELLES COMPLEX 1 SUBUNIT 1"/>
    <property type="match status" value="1"/>
</dbReference>
<evidence type="ECO:0000313" key="4">
    <source>
        <dbReference type="WBParaSite" id="PTRK_0001693400.1"/>
    </source>
</evidence>
<dbReference type="Proteomes" id="UP000038045">
    <property type="component" value="Unplaced"/>
</dbReference>
<evidence type="ECO:0000313" key="3">
    <source>
        <dbReference type="Proteomes" id="UP000038045"/>
    </source>
</evidence>
<name>A0A0N5A5F1_PARTI</name>